<evidence type="ECO:0000313" key="15">
    <source>
        <dbReference type="Proteomes" id="UP000648663"/>
    </source>
</evidence>
<comment type="subcellular location">
    <subcellularLocation>
        <location evidence="1">Cytoplasm</location>
    </subcellularLocation>
</comment>
<dbReference type="PANTHER" id="PTHR33540:SF2">
    <property type="entry name" value="TRNA THREONYLCARBAMOYLADENOSINE BIOSYNTHESIS PROTEIN TSAE"/>
    <property type="match status" value="1"/>
</dbReference>
<evidence type="ECO:0000256" key="2">
    <source>
        <dbReference type="ARBA" id="ARBA00007599"/>
    </source>
</evidence>
<dbReference type="GO" id="GO:0005524">
    <property type="term" value="F:ATP binding"/>
    <property type="evidence" value="ECO:0007669"/>
    <property type="project" value="UniProtKB-KW"/>
</dbReference>
<dbReference type="GO" id="GO:0005737">
    <property type="term" value="C:cytoplasm"/>
    <property type="evidence" value="ECO:0007669"/>
    <property type="project" value="UniProtKB-SubCell"/>
</dbReference>
<reference evidence="13 14" key="3">
    <citation type="submission" date="2020-02" db="EMBL/GenBank/DDBJ databases">
        <title>Sequencing the genomes of 1000 actinobacteria strains.</title>
        <authorList>
            <person name="Klenk H.-P."/>
        </authorList>
    </citation>
    <scope>NUCLEOTIDE SEQUENCE [LARGE SCALE GENOMIC DNA]</scope>
    <source>
        <strain evidence="13 14">DSM 45201</strain>
    </source>
</reference>
<gene>
    <name evidence="13" type="ORF">FB380_002023</name>
    <name evidence="12" type="ORF">GCM10011589_31640</name>
</gene>
<organism evidence="13 14">
    <name type="scientific">Modestobacter marinus</name>
    <dbReference type="NCBI Taxonomy" id="477641"/>
    <lineage>
        <taxon>Bacteria</taxon>
        <taxon>Bacillati</taxon>
        <taxon>Actinomycetota</taxon>
        <taxon>Actinomycetes</taxon>
        <taxon>Geodermatophilales</taxon>
        <taxon>Geodermatophilaceae</taxon>
        <taxon>Modestobacter</taxon>
    </lineage>
</organism>
<dbReference type="InterPro" id="IPR027417">
    <property type="entry name" value="P-loop_NTPase"/>
</dbReference>
<dbReference type="PANTHER" id="PTHR33540">
    <property type="entry name" value="TRNA THREONYLCARBAMOYLADENOSINE BIOSYNTHESIS PROTEIN TSAE"/>
    <property type="match status" value="1"/>
</dbReference>
<keyword evidence="5" id="KW-0819">tRNA processing</keyword>
<dbReference type="EMBL" id="BMMI01000005">
    <property type="protein sequence ID" value="GGL73063.1"/>
    <property type="molecule type" value="Genomic_DNA"/>
</dbReference>
<evidence type="ECO:0000256" key="1">
    <source>
        <dbReference type="ARBA" id="ARBA00004496"/>
    </source>
</evidence>
<evidence type="ECO:0000256" key="5">
    <source>
        <dbReference type="ARBA" id="ARBA00022694"/>
    </source>
</evidence>
<evidence type="ECO:0000256" key="10">
    <source>
        <dbReference type="ARBA" id="ARBA00024908"/>
    </source>
</evidence>
<dbReference type="GO" id="GO:0002949">
    <property type="term" value="P:tRNA threonylcarbamoyladenosine modification"/>
    <property type="evidence" value="ECO:0007669"/>
    <property type="project" value="InterPro"/>
</dbReference>
<dbReference type="InterPro" id="IPR003442">
    <property type="entry name" value="T6A_TsaE"/>
</dbReference>
<dbReference type="Proteomes" id="UP000648663">
    <property type="component" value="Unassembled WGS sequence"/>
</dbReference>
<dbReference type="AlphaFoldDB" id="A0A846LJ57"/>
<evidence type="ECO:0000313" key="14">
    <source>
        <dbReference type="Proteomes" id="UP000552836"/>
    </source>
</evidence>
<keyword evidence="6" id="KW-0479">Metal-binding</keyword>
<reference evidence="15" key="2">
    <citation type="journal article" date="2019" name="Int. J. Syst. Evol. Microbiol.">
        <title>The Global Catalogue of Microorganisms (GCM) 10K type strain sequencing project: providing services to taxonomists for standard genome sequencing and annotation.</title>
        <authorList>
            <consortium name="The Broad Institute Genomics Platform"/>
            <consortium name="The Broad Institute Genome Sequencing Center for Infectious Disease"/>
            <person name="Wu L."/>
            <person name="Ma J."/>
        </authorList>
    </citation>
    <scope>NUCLEOTIDE SEQUENCE [LARGE SCALE GENOMIC DNA]</scope>
    <source>
        <strain evidence="15">CGMCC 4.5581</strain>
    </source>
</reference>
<dbReference type="NCBIfam" id="TIGR00150">
    <property type="entry name" value="T6A_YjeE"/>
    <property type="match status" value="1"/>
</dbReference>
<evidence type="ECO:0000256" key="11">
    <source>
        <dbReference type="ARBA" id="ARBA00032441"/>
    </source>
</evidence>
<reference evidence="12" key="4">
    <citation type="submission" date="2024-05" db="EMBL/GenBank/DDBJ databases">
        <authorList>
            <person name="Sun Q."/>
            <person name="Zhou Y."/>
        </authorList>
    </citation>
    <scope>NUCLEOTIDE SEQUENCE</scope>
    <source>
        <strain evidence="12">CGMCC 4.5581</strain>
    </source>
</reference>
<comment type="function">
    <text evidence="10">Required for the formation of a threonylcarbamoyl group on adenosine at position 37 (t(6)A37) in tRNAs that read codons beginning with adenine. Is involved in the transfer of the threonylcarbamoyl moiety of threonylcarbamoyl-AMP (TC-AMP) to the N6 group of A37, together with TsaD and TsaB. TsaE seems to play an indirect role in the t(6)A biosynthesis pathway, possibly in regulating the core enzymatic function of TsaD.</text>
</comment>
<accession>A0A846LJ57</accession>
<keyword evidence="9" id="KW-0460">Magnesium</keyword>
<dbReference type="SUPFAM" id="SSF52540">
    <property type="entry name" value="P-loop containing nucleoside triphosphate hydrolases"/>
    <property type="match status" value="1"/>
</dbReference>
<evidence type="ECO:0000256" key="6">
    <source>
        <dbReference type="ARBA" id="ARBA00022723"/>
    </source>
</evidence>
<dbReference type="Proteomes" id="UP000552836">
    <property type="component" value="Unassembled WGS sequence"/>
</dbReference>
<sequence>MRRAQQLPTVADTQAFGRELAGLLRAGDLVVLAGPLGAGKTALTQGIGAGLGVPGPVTSPTFVLARVHRGGRVPLVHVDAYRLTGMADVDDLDLDATTDEAVTVVEWGHGLVEQLADEHLVVELDRRDDDVRTVRLVPHGPGWEQRLPGA</sequence>
<dbReference type="Gene3D" id="3.40.50.300">
    <property type="entry name" value="P-loop containing nucleotide triphosphate hydrolases"/>
    <property type="match status" value="1"/>
</dbReference>
<keyword evidence="4" id="KW-0963">Cytoplasm</keyword>
<evidence type="ECO:0000256" key="3">
    <source>
        <dbReference type="ARBA" id="ARBA00019010"/>
    </source>
</evidence>
<evidence type="ECO:0000256" key="7">
    <source>
        <dbReference type="ARBA" id="ARBA00022741"/>
    </source>
</evidence>
<evidence type="ECO:0000256" key="9">
    <source>
        <dbReference type="ARBA" id="ARBA00022842"/>
    </source>
</evidence>
<keyword evidence="7" id="KW-0547">Nucleotide-binding</keyword>
<dbReference type="EMBL" id="JAAMPA010000001">
    <property type="protein sequence ID" value="NIH67577.1"/>
    <property type="molecule type" value="Genomic_DNA"/>
</dbReference>
<evidence type="ECO:0000256" key="8">
    <source>
        <dbReference type="ARBA" id="ARBA00022840"/>
    </source>
</evidence>
<dbReference type="RefSeq" id="WP_166754951.1">
    <property type="nucleotide sequence ID" value="NZ_BAABJU010000006.1"/>
</dbReference>
<protein>
    <recommendedName>
        <fullName evidence="3">tRNA threonylcarbamoyladenosine biosynthesis protein TsaE</fullName>
    </recommendedName>
    <alternativeName>
        <fullName evidence="11">t(6)A37 threonylcarbamoyladenosine biosynthesis protein TsaE</fullName>
    </alternativeName>
</protein>
<proteinExistence type="inferred from homology"/>
<dbReference type="Pfam" id="PF02367">
    <property type="entry name" value="TsaE"/>
    <property type="match status" value="1"/>
</dbReference>
<evidence type="ECO:0000313" key="12">
    <source>
        <dbReference type="EMBL" id="GGL73063.1"/>
    </source>
</evidence>
<keyword evidence="8" id="KW-0067">ATP-binding</keyword>
<name>A0A846LJ57_9ACTN</name>
<comment type="caution">
    <text evidence="13">The sequence shown here is derived from an EMBL/GenBank/DDBJ whole genome shotgun (WGS) entry which is preliminary data.</text>
</comment>
<dbReference type="GO" id="GO:0046872">
    <property type="term" value="F:metal ion binding"/>
    <property type="evidence" value="ECO:0007669"/>
    <property type="project" value="UniProtKB-KW"/>
</dbReference>
<reference evidence="12" key="1">
    <citation type="journal article" date="2014" name="Int. J. Syst. Evol. Microbiol.">
        <title>Complete genome of a new Firmicutes species belonging to the dominant human colonic microbiota ('Ruminococcus bicirculans') reveals two chromosomes and a selective capacity to utilize plant glucans.</title>
        <authorList>
            <consortium name="NISC Comparative Sequencing Program"/>
            <person name="Wegmann U."/>
            <person name="Louis P."/>
            <person name="Goesmann A."/>
            <person name="Henrissat B."/>
            <person name="Duncan S.H."/>
            <person name="Flint H.J."/>
        </authorList>
    </citation>
    <scope>NUCLEOTIDE SEQUENCE</scope>
    <source>
        <strain evidence="12">CGMCC 4.5581</strain>
    </source>
</reference>
<evidence type="ECO:0000256" key="4">
    <source>
        <dbReference type="ARBA" id="ARBA00022490"/>
    </source>
</evidence>
<keyword evidence="15" id="KW-1185">Reference proteome</keyword>
<comment type="similarity">
    <text evidence="2">Belongs to the TsaE family.</text>
</comment>
<evidence type="ECO:0000313" key="13">
    <source>
        <dbReference type="EMBL" id="NIH67577.1"/>
    </source>
</evidence>